<dbReference type="InterPro" id="IPR052503">
    <property type="entry name" value="S100-fused_Epidermal_Struct"/>
</dbReference>
<feature type="compositionally biased region" description="Low complexity" evidence="7">
    <location>
        <begin position="641"/>
        <end position="657"/>
    </location>
</feature>
<feature type="compositionally biased region" description="Low complexity" evidence="7">
    <location>
        <begin position="499"/>
        <end position="527"/>
    </location>
</feature>
<evidence type="ECO:0000256" key="7">
    <source>
        <dbReference type="SAM" id="MobiDB-lite"/>
    </source>
</evidence>
<feature type="region of interest" description="Disordered" evidence="7">
    <location>
        <begin position="981"/>
        <end position="1000"/>
    </location>
</feature>
<dbReference type="PANTHER" id="PTHR22571">
    <property type="entry name" value="FILAGGRIN-RELATED"/>
    <property type="match status" value="1"/>
</dbReference>
<reference evidence="10" key="1">
    <citation type="submission" date="2025-08" db="UniProtKB">
        <authorList>
            <consortium name="RefSeq"/>
        </authorList>
    </citation>
    <scope>IDENTIFICATION</scope>
</reference>
<dbReference type="Gene3D" id="1.10.238.10">
    <property type="entry name" value="EF-hand"/>
    <property type="match status" value="1"/>
</dbReference>
<proteinExistence type="inferred from homology"/>
<dbReference type="InterPro" id="IPR011992">
    <property type="entry name" value="EF-hand-dom_pair"/>
</dbReference>
<dbReference type="PROSITE" id="PS00303">
    <property type="entry name" value="S100_CABP"/>
    <property type="match status" value="1"/>
</dbReference>
<name>A0ABM1USR8_MICOH</name>
<keyword evidence="4" id="KW-0677">Repeat</keyword>
<evidence type="ECO:0000256" key="1">
    <source>
        <dbReference type="ARBA" id="ARBA00004463"/>
    </source>
</evidence>
<evidence type="ECO:0000256" key="5">
    <source>
        <dbReference type="ARBA" id="ARBA00022837"/>
    </source>
</evidence>
<dbReference type="CDD" id="cd00213">
    <property type="entry name" value="S-100"/>
    <property type="match status" value="1"/>
</dbReference>
<evidence type="ECO:0000256" key="4">
    <source>
        <dbReference type="ARBA" id="ARBA00022737"/>
    </source>
</evidence>
<dbReference type="InterPro" id="IPR001751">
    <property type="entry name" value="S100/CaBP7/8-like_CS"/>
</dbReference>
<evidence type="ECO:0000256" key="2">
    <source>
        <dbReference type="ARBA" id="ARBA00022553"/>
    </source>
</evidence>
<evidence type="ECO:0000313" key="9">
    <source>
        <dbReference type="Proteomes" id="UP000694915"/>
    </source>
</evidence>
<feature type="compositionally biased region" description="Basic and acidic residues" evidence="7">
    <location>
        <begin position="571"/>
        <end position="587"/>
    </location>
</feature>
<feature type="compositionally biased region" description="Basic and acidic residues" evidence="7">
    <location>
        <begin position="189"/>
        <end position="204"/>
    </location>
</feature>
<dbReference type="RefSeq" id="XP_026645030.1">
    <property type="nucleotide sequence ID" value="XM_026789229.1"/>
</dbReference>
<dbReference type="InterPro" id="IPR018247">
    <property type="entry name" value="EF_Hand_1_Ca_BS"/>
</dbReference>
<feature type="compositionally biased region" description="Low complexity" evidence="7">
    <location>
        <begin position="545"/>
        <end position="570"/>
    </location>
</feature>
<evidence type="ECO:0000259" key="8">
    <source>
        <dbReference type="PROSITE" id="PS50222"/>
    </source>
</evidence>
<keyword evidence="9" id="KW-1185">Reference proteome</keyword>
<feature type="compositionally biased region" description="Gly residues" evidence="7">
    <location>
        <begin position="318"/>
        <end position="328"/>
    </location>
</feature>
<dbReference type="InterPro" id="IPR034325">
    <property type="entry name" value="S-100_dom"/>
</dbReference>
<evidence type="ECO:0000256" key="6">
    <source>
        <dbReference type="ARBA" id="ARBA00038258"/>
    </source>
</evidence>
<dbReference type="SMART" id="SM01394">
    <property type="entry name" value="S_100"/>
    <property type="match status" value="1"/>
</dbReference>
<feature type="compositionally biased region" description="Low complexity" evidence="7">
    <location>
        <begin position="392"/>
        <end position="405"/>
    </location>
</feature>
<protein>
    <submittedName>
        <fullName evidence="10">Filaggrin-2</fullName>
    </submittedName>
</protein>
<feature type="compositionally biased region" description="Basic residues" evidence="7">
    <location>
        <begin position="98"/>
        <end position="107"/>
    </location>
</feature>
<dbReference type="PROSITE" id="PS00018">
    <property type="entry name" value="EF_HAND_1"/>
    <property type="match status" value="1"/>
</dbReference>
<feature type="compositionally biased region" description="Low complexity" evidence="7">
    <location>
        <begin position="285"/>
        <end position="317"/>
    </location>
</feature>
<evidence type="ECO:0000256" key="3">
    <source>
        <dbReference type="ARBA" id="ARBA00022723"/>
    </source>
</evidence>
<dbReference type="Pfam" id="PF01023">
    <property type="entry name" value="S_100"/>
    <property type="match status" value="1"/>
</dbReference>
<feature type="region of interest" description="Disordered" evidence="7">
    <location>
        <begin position="96"/>
        <end position="824"/>
    </location>
</feature>
<feature type="compositionally biased region" description="Polar residues" evidence="7">
    <location>
        <begin position="261"/>
        <end position="284"/>
    </location>
</feature>
<feature type="region of interest" description="Disordered" evidence="7">
    <location>
        <begin position="919"/>
        <end position="960"/>
    </location>
</feature>
<comment type="similarity">
    <text evidence="6">Belongs to the S100-fused protein family.</text>
</comment>
<feature type="compositionally biased region" description="Basic and acidic residues" evidence="7">
    <location>
        <begin position="603"/>
        <end position="612"/>
    </location>
</feature>
<feature type="compositionally biased region" description="Low complexity" evidence="7">
    <location>
        <begin position="784"/>
        <end position="802"/>
    </location>
</feature>
<dbReference type="PANTHER" id="PTHR22571:SF24">
    <property type="entry name" value="FILAGGRIN-2"/>
    <property type="match status" value="1"/>
</dbReference>
<dbReference type="GeneID" id="101994449"/>
<dbReference type="InterPro" id="IPR002048">
    <property type="entry name" value="EF_hand_dom"/>
</dbReference>
<gene>
    <name evidence="10" type="primary">LOC101994449</name>
</gene>
<keyword evidence="5" id="KW-0106">Calcium</keyword>
<feature type="compositionally biased region" description="Polar residues" evidence="7">
    <location>
        <begin position="981"/>
        <end position="998"/>
    </location>
</feature>
<feature type="compositionally biased region" description="Polar residues" evidence="7">
    <location>
        <begin position="420"/>
        <end position="437"/>
    </location>
</feature>
<feature type="compositionally biased region" description="Polar residues" evidence="7">
    <location>
        <begin position="803"/>
        <end position="817"/>
    </location>
</feature>
<organism evidence="9 10">
    <name type="scientific">Microtus ochrogaster</name>
    <name type="common">Prairie vole</name>
    <dbReference type="NCBI Taxonomy" id="79684"/>
    <lineage>
        <taxon>Eukaryota</taxon>
        <taxon>Metazoa</taxon>
        <taxon>Chordata</taxon>
        <taxon>Craniata</taxon>
        <taxon>Vertebrata</taxon>
        <taxon>Euteleostomi</taxon>
        <taxon>Mammalia</taxon>
        <taxon>Eutheria</taxon>
        <taxon>Euarchontoglires</taxon>
        <taxon>Glires</taxon>
        <taxon>Rodentia</taxon>
        <taxon>Myomorpha</taxon>
        <taxon>Muroidea</taxon>
        <taxon>Cricetidae</taxon>
        <taxon>Arvicolinae</taxon>
        <taxon>Microtus</taxon>
    </lineage>
</organism>
<comment type="subcellular location">
    <subcellularLocation>
        <location evidence="1">Cytoplasmic granule</location>
    </subcellularLocation>
</comment>
<feature type="compositionally biased region" description="Polar residues" evidence="7">
    <location>
        <begin position="752"/>
        <end position="762"/>
    </location>
</feature>
<keyword evidence="2" id="KW-0597">Phosphoprotein</keyword>
<dbReference type="InterPro" id="IPR013787">
    <property type="entry name" value="S100_Ca-bd_sub"/>
</dbReference>
<sequence length="1051" mass="113890">MTDLLRSVVTVIDIFYKYTKQDGECGTLSKDELKELLEKEFRPILKNPDDPDKVDVIMHMLDRDHDRRLDFTEFLLMVFKLAMACNKVLGKEYCKASGSKKPRHGHQNQKEESETEEEEEIPRRKSGFRHSSWSEGEEHGHSSSSSWGSAKPRRRSNSRRLERHSELSSSEEPRRKHHGSSSGQSWSSNKERHGSSSEELEEKRNKSHGRSSREAGEEYESGSRLNSQGRKGHSGLSHGLEKSKHESNSTQSRKGGEQKLGPSSASSENSKTQSHACGHSNSSGCCRPQSASSSCQASPSGRQGSQSCSTQSRCQSGTSGGQGYGCVSGGQSSRCCQAEPRSCSQSSSQRGYGCGHAAHCGRQQSTSSHHSSCCGSGATQHSGYGQHGGSSCGHSSSSQQKGCCSNEHSKCGHHGSGSGQPSCCEQHGTNSRQSSGFKQHGHGSGQSCCGQHGTASGQSSGCGQHGQHASGSGQLSGCDGQGSGSGQSSSTWKHGSGPSQSSGYGRQESGSGQSYSSGQHEQTPVHPESSEGEEHSVVSRRHSESSQSHGGHQHGESGSAVHGSQRSPQRQSRDSSRQSQYGHEETSHSGATKGAGGPPVHSESSKGEEHTVVSRRYSGSTKGHGGLQHGVSGSTIHRSPRGSQSQSRDSSRQPQSGHAEASESRFGRSPRESPVHSDSSEHEEHSVASRRYSGSTKGHVGLQSHRDPKSQHGELGYSRTATHSTHWQSRDGLSKQSSNTHIQSDTRHYRSHSTGNQYSSSQHWRHGSYGREDYDYGQSGYGPSEGSRTSSRNSSPLRSSYRTTHTQVSRYGQSFSLSHPVGSKANEGMGELVLKYRESDTDHEQPVDHYNLTGSSKGGTLVSSLGHSGVTSEHLNDCDFKYRYSLKEKQETTQNQPVDQSVFGHSRYILFQDNSESSSIGNQSGFSTNKSQVYNHGQSNDSYQLSSDSRNRNQRSSLNSTLQSLSCMGTEECNYLPCATTSGEGRQGQEPGSDSSGTIRIYSQIVDDKETRDSESIGYHEKGEVNSASAYIDSNTPLYTYVQEQKYHYFY</sequence>
<dbReference type="SUPFAM" id="SSF47473">
    <property type="entry name" value="EF-hand"/>
    <property type="match status" value="1"/>
</dbReference>
<keyword evidence="3" id="KW-0479">Metal-binding</keyword>
<dbReference type="Proteomes" id="UP000694915">
    <property type="component" value="Unplaced"/>
</dbReference>
<evidence type="ECO:0000313" key="10">
    <source>
        <dbReference type="RefSeq" id="XP_026645030.1"/>
    </source>
</evidence>
<feature type="compositionally biased region" description="Polar residues" evidence="7">
    <location>
        <begin position="919"/>
        <end position="944"/>
    </location>
</feature>
<feature type="compositionally biased region" description="Basic and acidic residues" evidence="7">
    <location>
        <begin position="159"/>
        <end position="174"/>
    </location>
</feature>
<feature type="compositionally biased region" description="Polar residues" evidence="7">
    <location>
        <begin position="734"/>
        <end position="743"/>
    </location>
</feature>
<feature type="compositionally biased region" description="Basic and acidic residues" evidence="7">
    <location>
        <begin position="660"/>
        <end position="687"/>
    </location>
</feature>
<feature type="compositionally biased region" description="Low complexity" evidence="7">
    <location>
        <begin position="455"/>
        <end position="478"/>
    </location>
</feature>
<accession>A0ABM1USR8</accession>
<dbReference type="PROSITE" id="PS50222">
    <property type="entry name" value="EF_HAND_2"/>
    <property type="match status" value="1"/>
</dbReference>
<feature type="compositionally biased region" description="Low complexity" evidence="7">
    <location>
        <begin position="363"/>
        <end position="384"/>
    </location>
</feature>
<feature type="compositionally biased region" description="Basic and acidic residues" evidence="7">
    <location>
        <begin position="528"/>
        <end position="544"/>
    </location>
</feature>
<feature type="domain" description="EF-hand" evidence="8">
    <location>
        <begin position="49"/>
        <end position="84"/>
    </location>
</feature>